<dbReference type="HOGENOM" id="CLU_057853_2_0_3"/>
<dbReference type="AlphaFoldDB" id="K9TXD9"/>
<evidence type="ECO:0000313" key="3">
    <source>
        <dbReference type="Proteomes" id="UP000010384"/>
    </source>
</evidence>
<feature type="compositionally biased region" description="Polar residues" evidence="1">
    <location>
        <begin position="1"/>
        <end position="12"/>
    </location>
</feature>
<evidence type="ECO:0000256" key="1">
    <source>
        <dbReference type="SAM" id="MobiDB-lite"/>
    </source>
</evidence>
<feature type="region of interest" description="Disordered" evidence="1">
    <location>
        <begin position="149"/>
        <end position="196"/>
    </location>
</feature>
<dbReference type="RefSeq" id="WP_015154045.1">
    <property type="nucleotide sequence ID" value="NC_019695.1"/>
</dbReference>
<dbReference type="STRING" id="251229.Chro_1987"/>
<dbReference type="EMBL" id="CP003597">
    <property type="protein sequence ID" value="AFY87497.1"/>
    <property type="molecule type" value="Genomic_DNA"/>
</dbReference>
<protein>
    <submittedName>
        <fullName evidence="2">Uncharacterized protein</fullName>
    </submittedName>
</protein>
<dbReference type="OrthoDB" id="513429at2"/>
<dbReference type="KEGG" id="cthe:Chro_1987"/>
<gene>
    <name evidence="2" type="ORF">Chro_1987</name>
</gene>
<dbReference type="eggNOG" id="COG3468">
    <property type="taxonomic scope" value="Bacteria"/>
</dbReference>
<dbReference type="InParanoid" id="K9TXD9"/>
<proteinExistence type="predicted"/>
<keyword evidence="3" id="KW-1185">Reference proteome</keyword>
<evidence type="ECO:0000313" key="2">
    <source>
        <dbReference type="EMBL" id="AFY87497.1"/>
    </source>
</evidence>
<feature type="region of interest" description="Disordered" evidence="1">
    <location>
        <begin position="1"/>
        <end position="23"/>
    </location>
</feature>
<accession>K9TXD9</accession>
<sequence>MSQEPSNSQKSPSPERKPKANSFQAAVKTQTIKLLRGTIGVIEGAIAQLEAEPTTTTEASWWEPLQDGWGSVLGKIRSVLPANLSGKLSNSALTGIMAGVVVVLVLTTSNLFSGNPTEVAVAPTPRSELPAVTAIPSPTAPELPAVTAIPSPTAPELPAVTTTPASEREIPIATTPPSTPEPPKVTTPSLTDEPSSAVEVEPKIAIPSELTATDVPQPVKTVTPPESMPTLVAQLTPEEILVASIQKQVEEISDRVADGLIQSIQPNFGGSNLVLTLGDDWYDLPSSEQDKLAAQMLERSRELDFSRLEAIDPKGNIIARSPVVGKDMIIFRRQDLSSNL</sequence>
<organism evidence="2 3">
    <name type="scientific">Chroococcidiopsis thermalis (strain PCC 7203)</name>
    <dbReference type="NCBI Taxonomy" id="251229"/>
    <lineage>
        <taxon>Bacteria</taxon>
        <taxon>Bacillati</taxon>
        <taxon>Cyanobacteriota</taxon>
        <taxon>Cyanophyceae</taxon>
        <taxon>Chroococcidiopsidales</taxon>
        <taxon>Chroococcidiopsidaceae</taxon>
        <taxon>Chroococcidiopsis</taxon>
    </lineage>
</organism>
<name>K9TXD9_CHRTP</name>
<reference evidence="2 3" key="1">
    <citation type="submission" date="2012-06" db="EMBL/GenBank/DDBJ databases">
        <title>Finished chromosome of genome of Chroococcidiopsis thermalis PCC 7203.</title>
        <authorList>
            <consortium name="US DOE Joint Genome Institute"/>
            <person name="Gugger M."/>
            <person name="Coursin T."/>
            <person name="Rippka R."/>
            <person name="Tandeau De Marsac N."/>
            <person name="Huntemann M."/>
            <person name="Wei C.-L."/>
            <person name="Han J."/>
            <person name="Detter J.C."/>
            <person name="Han C."/>
            <person name="Tapia R."/>
            <person name="Davenport K."/>
            <person name="Daligault H."/>
            <person name="Erkkila T."/>
            <person name="Gu W."/>
            <person name="Munk A.C.C."/>
            <person name="Teshima H."/>
            <person name="Xu Y."/>
            <person name="Chain P."/>
            <person name="Chen A."/>
            <person name="Krypides N."/>
            <person name="Mavromatis K."/>
            <person name="Markowitz V."/>
            <person name="Szeto E."/>
            <person name="Ivanova N."/>
            <person name="Mikhailova N."/>
            <person name="Ovchinnikova G."/>
            <person name="Pagani I."/>
            <person name="Pati A."/>
            <person name="Goodwin L."/>
            <person name="Peters L."/>
            <person name="Pitluck S."/>
            <person name="Woyke T."/>
            <person name="Kerfeld C."/>
        </authorList>
    </citation>
    <scope>NUCLEOTIDE SEQUENCE [LARGE SCALE GENOMIC DNA]</scope>
    <source>
        <strain evidence="2 3">PCC 7203</strain>
    </source>
</reference>
<dbReference type="Proteomes" id="UP000010384">
    <property type="component" value="Chromosome"/>
</dbReference>